<sequence length="331" mass="37380">MTMCPIKSVSQMNHEEINTEDNDSTVKQFVLLGFSDLPNLQGFLFVVFSIIYIIILFGNSLIIIITRADPALQKPMYFFLANFSSLEICYVSVTLPRILFSIWTQNRSISLLDCATQLCFFLILGTTECLLLAVMAYDRYMAICNPLLYPLIMNPKKCIRLIAGSWLSGIPVQIGQTCQIFSLHFCNCNQISHFFCDIPPIIKLACGDTSKHELSVYIVVTFVAAVPFMLILASYRKIISTILRLPTVTGRAKAFSTCSSHLLAVVLFYGSASLTYLRPKSDHSAAMDRLLSLFYTIVTPMFNPIIYSLRNKEVIAAVRKLLLKTMRHRFT</sequence>
<name>A0AC58L5U5_CASCN</name>
<dbReference type="RefSeq" id="XP_073912512.1">
    <property type="nucleotide sequence ID" value="XM_074056411.1"/>
</dbReference>
<evidence type="ECO:0000313" key="2">
    <source>
        <dbReference type="RefSeq" id="XP_073912512.1"/>
    </source>
</evidence>
<gene>
    <name evidence="2" type="primary">LOC141417486</name>
</gene>
<proteinExistence type="predicted"/>
<accession>A0AC58L5U5</accession>
<dbReference type="Proteomes" id="UP001732720">
    <property type="component" value="Chromosome 1"/>
</dbReference>
<evidence type="ECO:0000313" key="1">
    <source>
        <dbReference type="Proteomes" id="UP001732720"/>
    </source>
</evidence>
<organism evidence="1 2">
    <name type="scientific">Castor canadensis</name>
    <name type="common">American beaver</name>
    <dbReference type="NCBI Taxonomy" id="51338"/>
    <lineage>
        <taxon>Eukaryota</taxon>
        <taxon>Metazoa</taxon>
        <taxon>Chordata</taxon>
        <taxon>Craniata</taxon>
        <taxon>Vertebrata</taxon>
        <taxon>Euteleostomi</taxon>
        <taxon>Mammalia</taxon>
        <taxon>Eutheria</taxon>
        <taxon>Euarchontoglires</taxon>
        <taxon>Glires</taxon>
        <taxon>Rodentia</taxon>
        <taxon>Castorimorpha</taxon>
        <taxon>Castoridae</taxon>
        <taxon>Castor</taxon>
    </lineage>
</organism>
<protein>
    <submittedName>
        <fullName evidence="2">Olfactory receptor 10AG1-like</fullName>
    </submittedName>
</protein>
<reference evidence="2" key="1">
    <citation type="submission" date="2025-08" db="UniProtKB">
        <authorList>
            <consortium name="RefSeq"/>
        </authorList>
    </citation>
    <scope>IDENTIFICATION</scope>
</reference>
<keyword evidence="1" id="KW-1185">Reference proteome</keyword>